<organism evidence="1 2">
    <name type="scientific">Rhododendron molle</name>
    <name type="common">Chinese azalea</name>
    <name type="synonym">Azalea mollis</name>
    <dbReference type="NCBI Taxonomy" id="49168"/>
    <lineage>
        <taxon>Eukaryota</taxon>
        <taxon>Viridiplantae</taxon>
        <taxon>Streptophyta</taxon>
        <taxon>Embryophyta</taxon>
        <taxon>Tracheophyta</taxon>
        <taxon>Spermatophyta</taxon>
        <taxon>Magnoliopsida</taxon>
        <taxon>eudicotyledons</taxon>
        <taxon>Gunneridae</taxon>
        <taxon>Pentapetalae</taxon>
        <taxon>asterids</taxon>
        <taxon>Ericales</taxon>
        <taxon>Ericaceae</taxon>
        <taxon>Ericoideae</taxon>
        <taxon>Rhodoreae</taxon>
        <taxon>Rhododendron</taxon>
    </lineage>
</organism>
<keyword evidence="2" id="KW-1185">Reference proteome</keyword>
<proteinExistence type="predicted"/>
<dbReference type="Proteomes" id="UP001062846">
    <property type="component" value="Chromosome 4"/>
</dbReference>
<sequence>MGRTNLGSKSKRHKLSKKQNVTQGEDRISNLPGNLISRILSSLPTKSAVATSVLSKRWKQFWTLVTSLEFDCRKVCFLNSPYFHFQFVLSKFSCYSRIFDQVECYGMKHVQEMNSELPVFPNLTSLVLGAGYVGWEWLSQFLEKSPCLESLVFKEGYQSEHYRDEYYEEGDSEGDDKPLLCHPPENVPSCLRSNLKVIKFVNFQGDDGELKMVEYFLKNAEVLEKLIIQTDGTVDECFDMGAVGLAVAEQQLEVTTKLLMLPRSSKTCQIEFVIRRFDFCTGSFY</sequence>
<reference evidence="1" key="1">
    <citation type="submission" date="2022-02" db="EMBL/GenBank/DDBJ databases">
        <title>Plant Genome Project.</title>
        <authorList>
            <person name="Zhang R.-G."/>
        </authorList>
    </citation>
    <scope>NUCLEOTIDE SEQUENCE</scope>
    <source>
        <strain evidence="1">AT1</strain>
    </source>
</reference>
<name>A0ACC0P593_RHOML</name>
<evidence type="ECO:0000313" key="2">
    <source>
        <dbReference type="Proteomes" id="UP001062846"/>
    </source>
</evidence>
<accession>A0ACC0P593</accession>
<gene>
    <name evidence="1" type="ORF">RHMOL_Rhmol04G0286800</name>
</gene>
<evidence type="ECO:0000313" key="1">
    <source>
        <dbReference type="EMBL" id="KAI8560838.1"/>
    </source>
</evidence>
<comment type="caution">
    <text evidence="1">The sequence shown here is derived from an EMBL/GenBank/DDBJ whole genome shotgun (WGS) entry which is preliminary data.</text>
</comment>
<protein>
    <submittedName>
        <fullName evidence="1">Uncharacterized protein</fullName>
    </submittedName>
</protein>
<dbReference type="EMBL" id="CM046391">
    <property type="protein sequence ID" value="KAI8560838.1"/>
    <property type="molecule type" value="Genomic_DNA"/>
</dbReference>